<dbReference type="Pfam" id="PF00379">
    <property type="entry name" value="Chitin_bind_4"/>
    <property type="match status" value="1"/>
</dbReference>
<evidence type="ECO:0000313" key="4">
    <source>
        <dbReference type="Proteomes" id="UP001219518"/>
    </source>
</evidence>
<dbReference type="AlphaFoldDB" id="A0AAE1I1I9"/>
<name>A0AAE1I1I9_9NEOP</name>
<dbReference type="EMBL" id="JAHWGI010001425">
    <property type="protein sequence ID" value="KAK3931448.1"/>
    <property type="molecule type" value="Genomic_DNA"/>
</dbReference>
<reference evidence="3" key="1">
    <citation type="submission" date="2021-07" db="EMBL/GenBank/DDBJ databases">
        <authorList>
            <person name="Catto M.A."/>
            <person name="Jacobson A."/>
            <person name="Kennedy G."/>
            <person name="Labadie P."/>
            <person name="Hunt B.G."/>
            <person name="Srinivasan R."/>
        </authorList>
    </citation>
    <scope>NUCLEOTIDE SEQUENCE</scope>
    <source>
        <strain evidence="3">PL_HMW_Pooled</strain>
        <tissue evidence="3">Head</tissue>
    </source>
</reference>
<keyword evidence="4" id="KW-1185">Reference proteome</keyword>
<dbReference type="PANTHER" id="PTHR10380:SF173">
    <property type="entry name" value="CUTICULAR PROTEIN 47EF, ISOFORM C-RELATED"/>
    <property type="match status" value="1"/>
</dbReference>
<dbReference type="Proteomes" id="UP001219518">
    <property type="component" value="Unassembled WGS sequence"/>
</dbReference>
<evidence type="ECO:0000313" key="3">
    <source>
        <dbReference type="EMBL" id="KAK3931448.1"/>
    </source>
</evidence>
<dbReference type="PANTHER" id="PTHR10380">
    <property type="entry name" value="CUTICLE PROTEIN"/>
    <property type="match status" value="1"/>
</dbReference>
<dbReference type="GO" id="GO:0008010">
    <property type="term" value="F:structural constituent of chitin-based larval cuticle"/>
    <property type="evidence" value="ECO:0007669"/>
    <property type="project" value="TreeGrafter"/>
</dbReference>
<dbReference type="GO" id="GO:0062129">
    <property type="term" value="C:chitin-based extracellular matrix"/>
    <property type="evidence" value="ECO:0007669"/>
    <property type="project" value="TreeGrafter"/>
</dbReference>
<dbReference type="InterPro" id="IPR050468">
    <property type="entry name" value="Cuticle_Struct_Prot"/>
</dbReference>
<comment type="caution">
    <text evidence="3">The sequence shown here is derived from an EMBL/GenBank/DDBJ whole genome shotgun (WGS) entry which is preliminary data.</text>
</comment>
<evidence type="ECO:0000256" key="2">
    <source>
        <dbReference type="PROSITE-ProRule" id="PRU00497"/>
    </source>
</evidence>
<proteinExistence type="predicted"/>
<dbReference type="InterPro" id="IPR031311">
    <property type="entry name" value="CHIT_BIND_RR_consensus"/>
</dbReference>
<sequence length="114" mass="12518">IFAVLFAAAAAAPQFLQQSDRPVFRILSDTRNFDPSGHYYYSYETENAIKAEEEGDVVRSGDEDSSVVKGSYEFVAPDGQRYAVSYVADENGFRPQGAHLPVGPAIPEAIKRTL</sequence>
<evidence type="ECO:0000256" key="1">
    <source>
        <dbReference type="ARBA" id="ARBA00022460"/>
    </source>
</evidence>
<organism evidence="3 4">
    <name type="scientific">Frankliniella fusca</name>
    <dbReference type="NCBI Taxonomy" id="407009"/>
    <lineage>
        <taxon>Eukaryota</taxon>
        <taxon>Metazoa</taxon>
        <taxon>Ecdysozoa</taxon>
        <taxon>Arthropoda</taxon>
        <taxon>Hexapoda</taxon>
        <taxon>Insecta</taxon>
        <taxon>Pterygota</taxon>
        <taxon>Neoptera</taxon>
        <taxon>Paraneoptera</taxon>
        <taxon>Thysanoptera</taxon>
        <taxon>Terebrantia</taxon>
        <taxon>Thripoidea</taxon>
        <taxon>Thripidae</taxon>
        <taxon>Frankliniella</taxon>
    </lineage>
</organism>
<feature type="non-terminal residue" evidence="3">
    <location>
        <position position="114"/>
    </location>
</feature>
<dbReference type="InterPro" id="IPR000618">
    <property type="entry name" value="Insect_cuticle"/>
</dbReference>
<dbReference type="PROSITE" id="PS51155">
    <property type="entry name" value="CHIT_BIND_RR_2"/>
    <property type="match status" value="1"/>
</dbReference>
<dbReference type="PROSITE" id="PS00233">
    <property type="entry name" value="CHIT_BIND_RR_1"/>
    <property type="match status" value="1"/>
</dbReference>
<keyword evidence="1 2" id="KW-0193">Cuticle</keyword>
<gene>
    <name evidence="3" type="ORF">KUF71_025967</name>
</gene>
<accession>A0AAE1I1I9</accession>
<protein>
    <submittedName>
        <fullName evidence="3">Larval cuticle protein LCP-17</fullName>
    </submittedName>
</protein>
<dbReference type="PRINTS" id="PR00947">
    <property type="entry name" value="CUTICLE"/>
</dbReference>
<reference evidence="3" key="2">
    <citation type="journal article" date="2023" name="BMC Genomics">
        <title>Pest status, molecular evolution, and epigenetic factors derived from the genome assembly of Frankliniella fusca, a thysanopteran phytovirus vector.</title>
        <authorList>
            <person name="Catto M.A."/>
            <person name="Labadie P.E."/>
            <person name="Jacobson A.L."/>
            <person name="Kennedy G.G."/>
            <person name="Srinivasan R."/>
            <person name="Hunt B.G."/>
        </authorList>
    </citation>
    <scope>NUCLEOTIDE SEQUENCE</scope>
    <source>
        <strain evidence="3">PL_HMW_Pooled</strain>
    </source>
</reference>